<name>A0A558D1P9_9GAMM</name>
<accession>A0A558D1P9</accession>
<dbReference type="EMBL" id="VMRY01000039">
    <property type="protein sequence ID" value="TVT54939.1"/>
    <property type="molecule type" value="Genomic_DNA"/>
</dbReference>
<reference evidence="1 2" key="1">
    <citation type="submission" date="2019-07" db="EMBL/GenBank/DDBJ databases">
        <title>The pathways for chlorine oxyanion respiration interact through the shared metabolite chlorate.</title>
        <authorList>
            <person name="Barnum T.P."/>
            <person name="Cheng Y."/>
            <person name="Hill K.A."/>
            <person name="Lucas L.N."/>
            <person name="Carlson H.K."/>
            <person name="Coates J.D."/>
        </authorList>
    </citation>
    <scope>NUCLEOTIDE SEQUENCE [LARGE SCALE GENOMIC DNA]</scope>
    <source>
        <strain evidence="1">BK-3</strain>
    </source>
</reference>
<organism evidence="1 2">
    <name type="scientific">Sedimenticola thiotaurini</name>
    <dbReference type="NCBI Taxonomy" id="1543721"/>
    <lineage>
        <taxon>Bacteria</taxon>
        <taxon>Pseudomonadati</taxon>
        <taxon>Pseudomonadota</taxon>
        <taxon>Gammaproteobacteria</taxon>
        <taxon>Chromatiales</taxon>
        <taxon>Sedimenticolaceae</taxon>
        <taxon>Sedimenticola</taxon>
    </lineage>
</organism>
<dbReference type="AlphaFoldDB" id="A0A558D1P9"/>
<protein>
    <submittedName>
        <fullName evidence="1">Uncharacterized protein</fullName>
    </submittedName>
</protein>
<evidence type="ECO:0000313" key="1">
    <source>
        <dbReference type="EMBL" id="TVT54939.1"/>
    </source>
</evidence>
<proteinExistence type="predicted"/>
<sequence length="91" mass="10627">MKSTVDTLLKKHQKLTQSDHLKVASHVQREADEWIVNTLMIEGHNIPFIYKRKRPYRSLTGQRVNMTYYAAVENVAGIEFDVMKVVRIRIA</sequence>
<dbReference type="Proteomes" id="UP000317355">
    <property type="component" value="Unassembled WGS sequence"/>
</dbReference>
<comment type="caution">
    <text evidence="1">The sequence shown here is derived from an EMBL/GenBank/DDBJ whole genome shotgun (WGS) entry which is preliminary data.</text>
</comment>
<gene>
    <name evidence="1" type="ORF">FHK82_09270</name>
</gene>
<evidence type="ECO:0000313" key="2">
    <source>
        <dbReference type="Proteomes" id="UP000317355"/>
    </source>
</evidence>